<comment type="cofactor">
    <cofactor evidence="3">
        <name>Zn(2+)</name>
        <dbReference type="ChEBI" id="CHEBI:29105"/>
    </cofactor>
</comment>
<comment type="cofactor">
    <cofactor evidence="2">
        <name>Mn(2+)</name>
        <dbReference type="ChEBI" id="CHEBI:29035"/>
    </cofactor>
</comment>
<evidence type="ECO:0000256" key="9">
    <source>
        <dbReference type="ARBA" id="ARBA00023008"/>
    </source>
</evidence>
<keyword evidence="8 14" id="KW-0560">Oxidoreductase</keyword>
<evidence type="ECO:0000256" key="1">
    <source>
        <dbReference type="ARBA" id="ARBA00001935"/>
    </source>
</evidence>
<keyword evidence="19" id="KW-1185">Reference proteome</keyword>
<evidence type="ECO:0000256" key="7">
    <source>
        <dbReference type="ARBA" id="ARBA00022772"/>
    </source>
</evidence>
<dbReference type="SUPFAM" id="SSF54416">
    <property type="entry name" value="Amine oxidase N-terminal region"/>
    <property type="match status" value="2"/>
</dbReference>
<dbReference type="InterPro" id="IPR000269">
    <property type="entry name" value="Cu_amine_oxidase"/>
</dbReference>
<dbReference type="PROSITE" id="PS01164">
    <property type="entry name" value="COPPER_AMINE_OXID_1"/>
    <property type="match status" value="1"/>
</dbReference>
<dbReference type="InterPro" id="IPR049948">
    <property type="entry name" value="Cu_Am_ox_TPQ-bd"/>
</dbReference>
<sequence>MSKPAVEPASLPKDVVSLDKEAITISHPLDALSPDEISLVSLAVRQHVASERKDIKAVKFINSNIIAPPKRDVLAFLGIPVKPGAKPENVNGPLARRAETDFLDPVTGNNYNARLTLAIDKKAWVVDEIETLPEGTQPQITLEELIECDELVRKDETVLKLAAEVGVSPEQLCADGWSIGWDDRWPTAKRIQQCLLYARYGPHENLYAHPLDFVPVVDVNAKKVIHIDFPPHRLNGDKLSAKSTAPPPPDEDALEASGRTRLPPPQRKAEYLPDLIDEATKAKPAPGPLKPLHVVQPEGVSFKVTGGSVLEWQNWTMHVAFSGREGMAISTVTWNDGGVVRPIFYRLSLAEMVVPYAAPEHPHPRKFAFDVGEYGMGTQANELSLGCDCLGTIHYLARNCTFQPGAFVGHDGKPIVLKQAICIHEEDHGLLWKHTDYRVGGRAHAVRSRRLVISMVCTVANYEYIFAYHFYLGNPSLADGTVELQIGLTGIVNTYLLAEGENPAPYGTQVAPRINAQYHQHVFSLRVDPMIDGLQNTVVESDIETVSYPTGSAENHAGNAFVSKDVRVARSSEGIRDYNAAVDRRWKIVNPAKKHFASGKEVAYGIMAKGAWETLKCAEDAWAKKRAAFAEHSVWVVKDVEGRNGSERLWPAGKYVPQTRDNPKDSVLSWTGGPEESLEGQDVVLFLTVGLNHIPRPEDWPVMPMEYLKVAFKPQNFFEQNPSLHVAAARDERSVYAFVNGDGGGGGGVAVTGHTHDNACCH</sequence>
<evidence type="ECO:0000256" key="11">
    <source>
        <dbReference type="ARBA" id="ARBA00048032"/>
    </source>
</evidence>
<dbReference type="GO" id="GO:0008131">
    <property type="term" value="F:primary methylamine oxidase activity"/>
    <property type="evidence" value="ECO:0007669"/>
    <property type="project" value="UniProtKB-EC"/>
</dbReference>
<evidence type="ECO:0000256" key="4">
    <source>
        <dbReference type="ARBA" id="ARBA00007983"/>
    </source>
</evidence>
<dbReference type="EMBL" id="KN822942">
    <property type="protein sequence ID" value="KIO34616.1"/>
    <property type="molecule type" value="Genomic_DNA"/>
</dbReference>
<dbReference type="PROSITE" id="PS01165">
    <property type="entry name" value="COPPER_AMINE_OXID_2"/>
    <property type="match status" value="1"/>
</dbReference>
<dbReference type="STRING" id="1051891.A0A0C3QX60"/>
<comment type="subunit">
    <text evidence="5">Homodimer.</text>
</comment>
<evidence type="ECO:0000313" key="19">
    <source>
        <dbReference type="Proteomes" id="UP000054248"/>
    </source>
</evidence>
<dbReference type="EC" id="1.4.3.-" evidence="14"/>
<comment type="similarity">
    <text evidence="4 14">Belongs to the copper/topaquinone oxidase family.</text>
</comment>
<feature type="active site" description="Schiff-base intermediate with substrate; via topaquinone" evidence="12">
    <location>
        <position position="462"/>
    </location>
</feature>
<evidence type="ECO:0000256" key="13">
    <source>
        <dbReference type="PIRSR" id="PIRSR600269-51"/>
    </source>
</evidence>
<dbReference type="InterPro" id="IPR049947">
    <property type="entry name" value="Cu_Am_Ox_Cu-bd"/>
</dbReference>
<dbReference type="InterPro" id="IPR016182">
    <property type="entry name" value="Cu_amine_oxidase_N-reg"/>
</dbReference>
<dbReference type="Proteomes" id="UP000054248">
    <property type="component" value="Unassembled WGS sequence"/>
</dbReference>
<evidence type="ECO:0000256" key="12">
    <source>
        <dbReference type="PIRSR" id="PIRSR600269-50"/>
    </source>
</evidence>
<comment type="cofactor">
    <cofactor evidence="14">
        <name>Cu cation</name>
        <dbReference type="ChEBI" id="CHEBI:23378"/>
    </cofactor>
    <text evidence="14">Contains 1 topaquinone per subunit.</text>
</comment>
<dbReference type="PANTHER" id="PTHR10638">
    <property type="entry name" value="COPPER AMINE OXIDASE"/>
    <property type="match status" value="1"/>
</dbReference>
<evidence type="ECO:0000259" key="17">
    <source>
        <dbReference type="Pfam" id="PF02728"/>
    </source>
</evidence>
<dbReference type="AlphaFoldDB" id="A0A0C3QX60"/>
<keyword evidence="9 14" id="KW-0186">Copper</keyword>
<dbReference type="Gene3D" id="2.70.98.20">
    <property type="entry name" value="Copper amine oxidase, catalytic domain"/>
    <property type="match status" value="1"/>
</dbReference>
<keyword evidence="7 12" id="KW-0801">TPQ</keyword>
<feature type="modified residue" description="2',4',5'-topaquinone" evidence="13">
    <location>
        <position position="462"/>
    </location>
</feature>
<dbReference type="InterPro" id="IPR015798">
    <property type="entry name" value="Cu_amine_oxidase_C"/>
</dbReference>
<evidence type="ECO:0000313" key="18">
    <source>
        <dbReference type="EMBL" id="KIO34616.1"/>
    </source>
</evidence>
<keyword evidence="6 14" id="KW-0479">Metal-binding</keyword>
<feature type="active site" description="Proton acceptor" evidence="12">
    <location>
        <position position="370"/>
    </location>
</feature>
<dbReference type="Pfam" id="PF02728">
    <property type="entry name" value="Cu_amine_oxidN3"/>
    <property type="match status" value="1"/>
</dbReference>
<evidence type="ECO:0000259" key="16">
    <source>
        <dbReference type="Pfam" id="PF01179"/>
    </source>
</evidence>
<comment type="PTM">
    <text evidence="13 14">Topaquinone (TPQ) is generated by copper-dependent autoxidation of a specific tyrosyl residue.</text>
</comment>
<reference evidence="18 19" key="1">
    <citation type="submission" date="2014-04" db="EMBL/GenBank/DDBJ databases">
        <authorList>
            <consortium name="DOE Joint Genome Institute"/>
            <person name="Kuo A."/>
            <person name="Girlanda M."/>
            <person name="Perotto S."/>
            <person name="Kohler A."/>
            <person name="Nagy L.G."/>
            <person name="Floudas D."/>
            <person name="Copeland A."/>
            <person name="Barry K.W."/>
            <person name="Cichocki N."/>
            <person name="Veneault-Fourrey C."/>
            <person name="LaButti K."/>
            <person name="Lindquist E.A."/>
            <person name="Lipzen A."/>
            <person name="Lundell T."/>
            <person name="Morin E."/>
            <person name="Murat C."/>
            <person name="Sun H."/>
            <person name="Tunlid A."/>
            <person name="Henrissat B."/>
            <person name="Grigoriev I.V."/>
            <person name="Hibbett D.S."/>
            <person name="Martin F."/>
            <person name="Nordberg H.P."/>
            <person name="Cantor M.N."/>
            <person name="Hua S.X."/>
        </authorList>
    </citation>
    <scope>NUCLEOTIDE SEQUENCE [LARGE SCALE GENOMIC DNA]</scope>
    <source>
        <strain evidence="18 19">MUT 4182</strain>
    </source>
</reference>
<reference evidence="19" key="2">
    <citation type="submission" date="2015-01" db="EMBL/GenBank/DDBJ databases">
        <title>Evolutionary Origins and Diversification of the Mycorrhizal Mutualists.</title>
        <authorList>
            <consortium name="DOE Joint Genome Institute"/>
            <consortium name="Mycorrhizal Genomics Consortium"/>
            <person name="Kohler A."/>
            <person name="Kuo A."/>
            <person name="Nagy L.G."/>
            <person name="Floudas D."/>
            <person name="Copeland A."/>
            <person name="Barry K.W."/>
            <person name="Cichocki N."/>
            <person name="Veneault-Fourrey C."/>
            <person name="LaButti K."/>
            <person name="Lindquist E.A."/>
            <person name="Lipzen A."/>
            <person name="Lundell T."/>
            <person name="Morin E."/>
            <person name="Murat C."/>
            <person name="Riley R."/>
            <person name="Ohm R."/>
            <person name="Sun H."/>
            <person name="Tunlid A."/>
            <person name="Henrissat B."/>
            <person name="Grigoriev I.V."/>
            <person name="Hibbett D.S."/>
            <person name="Martin F."/>
        </authorList>
    </citation>
    <scope>NUCLEOTIDE SEQUENCE [LARGE SCALE GENOMIC DNA]</scope>
    <source>
        <strain evidence="19">MUT 4182</strain>
    </source>
</reference>
<evidence type="ECO:0000256" key="8">
    <source>
        <dbReference type="ARBA" id="ARBA00023002"/>
    </source>
</evidence>
<name>A0A0C3QX60_9AGAM</name>
<dbReference type="PANTHER" id="PTHR10638:SF86">
    <property type="entry name" value="COPPER AMINE OXIDASE 1-RELATED"/>
    <property type="match status" value="1"/>
</dbReference>
<feature type="domain" description="Copper amine oxidase N3-terminal" evidence="17">
    <location>
        <begin position="138"/>
        <end position="234"/>
    </location>
</feature>
<dbReference type="GO" id="GO:0048038">
    <property type="term" value="F:quinone binding"/>
    <property type="evidence" value="ECO:0007669"/>
    <property type="project" value="InterPro"/>
</dbReference>
<comment type="cofactor">
    <cofactor evidence="1">
        <name>Cu cation</name>
        <dbReference type="ChEBI" id="CHEBI:23378"/>
    </cofactor>
</comment>
<dbReference type="SUPFAM" id="SSF49998">
    <property type="entry name" value="Amine oxidase catalytic domain"/>
    <property type="match status" value="1"/>
</dbReference>
<dbReference type="Gene3D" id="3.10.450.40">
    <property type="match status" value="2"/>
</dbReference>
<evidence type="ECO:0000256" key="6">
    <source>
        <dbReference type="ARBA" id="ARBA00022723"/>
    </source>
</evidence>
<evidence type="ECO:0000256" key="5">
    <source>
        <dbReference type="ARBA" id="ARBA00011738"/>
    </source>
</evidence>
<dbReference type="OrthoDB" id="5379943at2759"/>
<protein>
    <recommendedName>
        <fullName evidence="14">Amine oxidase</fullName>
        <ecNumber evidence="14">1.4.3.-</ecNumber>
    </recommendedName>
</protein>
<evidence type="ECO:0000256" key="15">
    <source>
        <dbReference type="SAM" id="MobiDB-lite"/>
    </source>
</evidence>
<accession>A0A0C3QX60</accession>
<evidence type="ECO:0000256" key="3">
    <source>
        <dbReference type="ARBA" id="ARBA00001947"/>
    </source>
</evidence>
<dbReference type="Pfam" id="PF01179">
    <property type="entry name" value="Cu_amine_oxid"/>
    <property type="match status" value="1"/>
</dbReference>
<evidence type="ECO:0000256" key="14">
    <source>
        <dbReference type="RuleBase" id="RU000672"/>
    </source>
</evidence>
<organism evidence="18 19">
    <name type="scientific">Tulasnella calospora MUT 4182</name>
    <dbReference type="NCBI Taxonomy" id="1051891"/>
    <lineage>
        <taxon>Eukaryota</taxon>
        <taxon>Fungi</taxon>
        <taxon>Dikarya</taxon>
        <taxon>Basidiomycota</taxon>
        <taxon>Agaricomycotina</taxon>
        <taxon>Agaricomycetes</taxon>
        <taxon>Cantharellales</taxon>
        <taxon>Tulasnellaceae</taxon>
        <taxon>Tulasnella</taxon>
    </lineage>
</organism>
<dbReference type="GO" id="GO:0009308">
    <property type="term" value="P:amine metabolic process"/>
    <property type="evidence" value="ECO:0007669"/>
    <property type="project" value="UniProtKB-UniRule"/>
</dbReference>
<feature type="domain" description="Copper amine oxidase catalytic" evidence="16">
    <location>
        <begin position="292"/>
        <end position="724"/>
    </location>
</feature>
<gene>
    <name evidence="18" type="ORF">M407DRAFT_64120</name>
</gene>
<dbReference type="HOGENOM" id="CLU_011500_3_2_1"/>
<comment type="catalytic activity">
    <reaction evidence="11">
        <text>a primary methyl amine + O2 + H2O = an aldehyde + H2O2 + NH4(+)</text>
        <dbReference type="Rhea" id="RHEA:16153"/>
        <dbReference type="ChEBI" id="CHEBI:15377"/>
        <dbReference type="ChEBI" id="CHEBI:15379"/>
        <dbReference type="ChEBI" id="CHEBI:16240"/>
        <dbReference type="ChEBI" id="CHEBI:17478"/>
        <dbReference type="ChEBI" id="CHEBI:28938"/>
        <dbReference type="ChEBI" id="CHEBI:228804"/>
        <dbReference type="EC" id="1.4.3.21"/>
    </reaction>
</comment>
<feature type="region of interest" description="Disordered" evidence="15">
    <location>
        <begin position="236"/>
        <end position="267"/>
    </location>
</feature>
<proteinExistence type="inferred from homology"/>
<evidence type="ECO:0000256" key="10">
    <source>
        <dbReference type="ARBA" id="ARBA00023211"/>
    </source>
</evidence>
<evidence type="ECO:0000256" key="2">
    <source>
        <dbReference type="ARBA" id="ARBA00001936"/>
    </source>
</evidence>
<dbReference type="GO" id="GO:0005507">
    <property type="term" value="F:copper ion binding"/>
    <property type="evidence" value="ECO:0007669"/>
    <property type="project" value="InterPro"/>
</dbReference>
<dbReference type="InterPro" id="IPR036460">
    <property type="entry name" value="Cu_amine_oxidase_C_sf"/>
</dbReference>
<dbReference type="InterPro" id="IPR015802">
    <property type="entry name" value="Cu_amine_oxidase_N3"/>
</dbReference>
<keyword evidence="10" id="KW-0464">Manganese</keyword>